<gene>
    <name evidence="6" type="ORF">EI293_04140</name>
</gene>
<dbReference type="Gene3D" id="3.40.50.970">
    <property type="match status" value="2"/>
</dbReference>
<evidence type="ECO:0000313" key="6">
    <source>
        <dbReference type="EMBL" id="RSK46367.1"/>
    </source>
</evidence>
<dbReference type="EMBL" id="RWIU01000001">
    <property type="protein sequence ID" value="RSK46367.1"/>
    <property type="molecule type" value="Genomic_DNA"/>
</dbReference>
<dbReference type="InterPro" id="IPR009014">
    <property type="entry name" value="Transketo_C/PFOR_II"/>
</dbReference>
<dbReference type="PANTHER" id="PTHR43257">
    <property type="entry name" value="PYRUVATE DEHYDROGENASE E1 COMPONENT BETA SUBUNIT"/>
    <property type="match status" value="1"/>
</dbReference>
<keyword evidence="4" id="KW-0786">Thiamine pyrophosphate</keyword>
<dbReference type="Pfam" id="PF00676">
    <property type="entry name" value="E1_dh"/>
    <property type="match status" value="1"/>
</dbReference>
<evidence type="ECO:0000256" key="3">
    <source>
        <dbReference type="ARBA" id="ARBA00023002"/>
    </source>
</evidence>
<dbReference type="Pfam" id="PF02780">
    <property type="entry name" value="Transketolase_C"/>
    <property type="match status" value="1"/>
</dbReference>
<organism evidence="6 7">
    <name type="scientific">Hymenobacter perfusus</name>
    <dbReference type="NCBI Taxonomy" id="1236770"/>
    <lineage>
        <taxon>Bacteria</taxon>
        <taxon>Pseudomonadati</taxon>
        <taxon>Bacteroidota</taxon>
        <taxon>Cytophagia</taxon>
        <taxon>Cytophagales</taxon>
        <taxon>Hymenobacteraceae</taxon>
        <taxon>Hymenobacter</taxon>
    </lineage>
</organism>
<accession>A0A3R9NYL3</accession>
<dbReference type="InterPro" id="IPR005475">
    <property type="entry name" value="Transketolase-like_Pyr-bd"/>
</dbReference>
<reference evidence="6 7" key="1">
    <citation type="submission" date="2018-12" db="EMBL/GenBank/DDBJ databases">
        <authorList>
            <person name="Feng G."/>
            <person name="Zhu H."/>
        </authorList>
    </citation>
    <scope>NUCLEOTIDE SEQUENCE [LARGE SCALE GENOMIC DNA]</scope>
    <source>
        <strain evidence="6 7">LMG 26000</strain>
    </source>
</reference>
<feature type="domain" description="Transketolase-like pyrimidine-binding" evidence="5">
    <location>
        <begin position="357"/>
        <end position="530"/>
    </location>
</feature>
<dbReference type="Pfam" id="PF02779">
    <property type="entry name" value="Transket_pyr"/>
    <property type="match status" value="1"/>
</dbReference>
<dbReference type="SUPFAM" id="SSF52518">
    <property type="entry name" value="Thiamin diphosphate-binding fold (THDP-binding)"/>
    <property type="match status" value="2"/>
</dbReference>
<dbReference type="AlphaFoldDB" id="A0A3R9NYL3"/>
<dbReference type="Gene3D" id="3.40.50.920">
    <property type="match status" value="1"/>
</dbReference>
<evidence type="ECO:0000256" key="4">
    <source>
        <dbReference type="ARBA" id="ARBA00023052"/>
    </source>
</evidence>
<proteinExistence type="predicted"/>
<evidence type="ECO:0000313" key="7">
    <source>
        <dbReference type="Proteomes" id="UP000270291"/>
    </source>
</evidence>
<dbReference type="SMART" id="SM00861">
    <property type="entry name" value="Transket_pyr"/>
    <property type="match status" value="1"/>
</dbReference>
<evidence type="ECO:0000256" key="1">
    <source>
        <dbReference type="ARBA" id="ARBA00001964"/>
    </source>
</evidence>
<dbReference type="GO" id="GO:0016624">
    <property type="term" value="F:oxidoreductase activity, acting on the aldehyde or oxo group of donors, disulfide as acceptor"/>
    <property type="evidence" value="ECO:0007669"/>
    <property type="project" value="InterPro"/>
</dbReference>
<sequence length="673" mass="75149">MAPPIQLSRFPMHFDRKDYSNETLLHLYQHLLKPRMIEEKMLILLRQGKVSKWFSGIGQEAISVGSTLALDADEYILPLHRNLGVFTGRDIPLHQLFAQWQGKISGFSKGRDRSFHFGTNEHHIVGMISHLGPQLAVAGGIALADTLENRPKVTVTYSGDGGASEGDFHEALNVAAVWQLPVIFIIENNGYGLSTPSNEQFRFRYFVDKGPAYGMEAVQVDGNNVLEVYDTVRRLTEDLRQNPRPVLLEALTFRMRGHEEASGTKYVPQELFEQWAQKDPVENYEKWLLAEGILDEEARMRFRETIKREIEEGLRLADAEPMPTASLEQEVGDMYRAFEPDSALNLPTDNPQPTTDKRYVDAISDGMRQSMERYPELVLMGQDIAEYGGVFKITDGFVAQFGKGRVRNTPLCESAIVGAALGLSIKGRKAMVEMQFADFVTCGFNQIVNNLAKSHYRWGQNADVVVRMPTGAGTAAGPFHSQSNEAWFTHTPGLKVVYPSNPVDAKGLLCAAFEDPNPVMYFEHKLLYRSISAPVPDAYYTTPIGKAALVREGEEMSIITYGAGVHWALALAEEIGLSADILDLRTLLPWDEEAVRRTVEKNGRVILLHEDTLTGGLAGEIGAWIAEHCFRSLDAPILRVASLDTAVPFAPPLEKQFLPQQRLREAVAKLRSY</sequence>
<dbReference type="InterPro" id="IPR001017">
    <property type="entry name" value="DH_E1"/>
</dbReference>
<dbReference type="FunFam" id="3.40.50.970:FF:000001">
    <property type="entry name" value="Pyruvate dehydrogenase E1 beta subunit"/>
    <property type="match status" value="1"/>
</dbReference>
<keyword evidence="7" id="KW-1185">Reference proteome</keyword>
<protein>
    <submittedName>
        <fullName evidence="6">Dehydrogenase</fullName>
    </submittedName>
</protein>
<dbReference type="Proteomes" id="UP000270291">
    <property type="component" value="Unassembled WGS sequence"/>
</dbReference>
<dbReference type="CDD" id="cd02000">
    <property type="entry name" value="TPP_E1_PDC_ADC_BCADC"/>
    <property type="match status" value="1"/>
</dbReference>
<dbReference type="SUPFAM" id="SSF52922">
    <property type="entry name" value="TK C-terminal domain-like"/>
    <property type="match status" value="1"/>
</dbReference>
<comment type="function">
    <text evidence="2">E1 component of the 2-oxoglutarate dehydrogenase (OGDH) complex which catalyzes the decarboxylation of 2-oxoglutarate, the first step in the conversion of 2-oxoglutarate to succinyl-CoA and CO(2).</text>
</comment>
<dbReference type="OrthoDB" id="9769337at2"/>
<dbReference type="CDD" id="cd07036">
    <property type="entry name" value="TPP_PYR_E1-PDHc-beta_like"/>
    <property type="match status" value="1"/>
</dbReference>
<dbReference type="InterPro" id="IPR033248">
    <property type="entry name" value="Transketolase_C"/>
</dbReference>
<comment type="caution">
    <text evidence="6">The sequence shown here is derived from an EMBL/GenBank/DDBJ whole genome shotgun (WGS) entry which is preliminary data.</text>
</comment>
<dbReference type="PANTHER" id="PTHR43257:SF2">
    <property type="entry name" value="PYRUVATE DEHYDROGENASE E1 COMPONENT SUBUNIT BETA"/>
    <property type="match status" value="1"/>
</dbReference>
<keyword evidence="3" id="KW-0560">Oxidoreductase</keyword>
<name>A0A3R9NYL3_9BACT</name>
<evidence type="ECO:0000259" key="5">
    <source>
        <dbReference type="SMART" id="SM00861"/>
    </source>
</evidence>
<comment type="cofactor">
    <cofactor evidence="1">
        <name>thiamine diphosphate</name>
        <dbReference type="ChEBI" id="CHEBI:58937"/>
    </cofactor>
</comment>
<dbReference type="InterPro" id="IPR029061">
    <property type="entry name" value="THDP-binding"/>
</dbReference>
<evidence type="ECO:0000256" key="2">
    <source>
        <dbReference type="ARBA" id="ARBA00003906"/>
    </source>
</evidence>